<comment type="caution">
    <text evidence="1">The sequence shown here is derived from an EMBL/GenBank/DDBJ whole genome shotgun (WGS) entry which is preliminary data.</text>
</comment>
<dbReference type="EMBL" id="JACHXG010000003">
    <property type="protein sequence ID" value="MBB3088768.1"/>
    <property type="molecule type" value="Genomic_DNA"/>
</dbReference>
<reference evidence="1 2" key="1">
    <citation type="submission" date="2020-08" db="EMBL/GenBank/DDBJ databases">
        <title>Genomic Encyclopedia of Type Strains, Phase III (KMG-III): the genomes of soil and plant-associated and newly described type strains.</title>
        <authorList>
            <person name="Whitman W."/>
        </authorList>
    </citation>
    <scope>NUCLEOTIDE SEQUENCE [LARGE SCALE GENOMIC DNA]</scope>
    <source>
        <strain evidence="1 2">CECT 3302</strain>
    </source>
</reference>
<evidence type="ECO:0000313" key="1">
    <source>
        <dbReference type="EMBL" id="MBB3088768.1"/>
    </source>
</evidence>
<keyword evidence="2" id="KW-1185">Reference proteome</keyword>
<sequence>MGRAWHQGPVDGVSVVEQRHFAELEALYARTMAR</sequence>
<evidence type="ECO:0000313" key="2">
    <source>
        <dbReference type="Proteomes" id="UP000577707"/>
    </source>
</evidence>
<gene>
    <name evidence="1" type="ORF">FHS12_001709</name>
</gene>
<protein>
    <submittedName>
        <fullName evidence="1">Uncharacterized protein</fullName>
    </submittedName>
</protein>
<accession>A0A7W5A2Z6</accession>
<proteinExistence type="predicted"/>
<dbReference type="AlphaFoldDB" id="A0A7W5A2Z6"/>
<organism evidence="1 2">
    <name type="scientific">Nocardioides albus</name>
    <dbReference type="NCBI Taxonomy" id="1841"/>
    <lineage>
        <taxon>Bacteria</taxon>
        <taxon>Bacillati</taxon>
        <taxon>Actinomycetota</taxon>
        <taxon>Actinomycetes</taxon>
        <taxon>Propionibacteriales</taxon>
        <taxon>Nocardioidaceae</taxon>
        <taxon>Nocardioides</taxon>
    </lineage>
</organism>
<dbReference type="Proteomes" id="UP000577707">
    <property type="component" value="Unassembled WGS sequence"/>
</dbReference>
<name>A0A7W5A2Z6_9ACTN</name>